<dbReference type="CDD" id="cd02440">
    <property type="entry name" value="AdoMet_MTases"/>
    <property type="match status" value="1"/>
</dbReference>
<feature type="region of interest" description="Disordered" evidence="2">
    <location>
        <begin position="1944"/>
        <end position="2056"/>
    </location>
</feature>
<protein>
    <submittedName>
        <fullName evidence="3">Uncharacterized protein</fullName>
    </submittedName>
</protein>
<feature type="compositionally biased region" description="Basic and acidic residues" evidence="2">
    <location>
        <begin position="2020"/>
        <end position="2029"/>
    </location>
</feature>
<accession>A0A813KHY3</accession>
<dbReference type="Gene3D" id="3.40.50.150">
    <property type="entry name" value="Vaccinia Virus protein VP39"/>
    <property type="match status" value="1"/>
</dbReference>
<evidence type="ECO:0000256" key="1">
    <source>
        <dbReference type="ARBA" id="ARBA00022691"/>
    </source>
</evidence>
<dbReference type="Proteomes" id="UP000626109">
    <property type="component" value="Unassembled WGS sequence"/>
</dbReference>
<evidence type="ECO:0000256" key="2">
    <source>
        <dbReference type="SAM" id="MobiDB-lite"/>
    </source>
</evidence>
<dbReference type="PANTHER" id="PTHR11006:SF60">
    <property type="entry name" value="PROTEIN ARGININE N-METHYLTRANSFERASE 9"/>
    <property type="match status" value="1"/>
</dbReference>
<dbReference type="GO" id="GO:0042054">
    <property type="term" value="F:histone methyltransferase activity"/>
    <property type="evidence" value="ECO:0007669"/>
    <property type="project" value="TreeGrafter"/>
</dbReference>
<dbReference type="InterPro" id="IPR029063">
    <property type="entry name" value="SAM-dependent_MTases_sf"/>
</dbReference>
<dbReference type="Gene3D" id="3.30.559.10">
    <property type="entry name" value="Chloramphenicol acetyltransferase-like domain"/>
    <property type="match status" value="2"/>
</dbReference>
<reference evidence="3" key="1">
    <citation type="submission" date="2021-02" db="EMBL/GenBank/DDBJ databases">
        <authorList>
            <person name="Dougan E. K."/>
            <person name="Rhodes N."/>
            <person name="Thang M."/>
            <person name="Chan C."/>
        </authorList>
    </citation>
    <scope>NUCLEOTIDE SEQUENCE</scope>
</reference>
<sequence length="2056" mass="218426">MAIMTPSPPVCAALSVVAAASVAWWLLHRHPRKPLLEEPVEGDQELLEGESHLLLRMAPAINTVTFYEGDAGAAAAHLRVRVAEVVGANPWLAGRLARGSNSRVRLSWQCVPSARSEACFGEAEAAAALLDPAVPYEELVRGLSLRFSVPPGSACVGAQLAPSLYRVTVVRSPAGSGSGSGSSTSGRFAVVVSLSHMVADGATFYALYGMLSSAGGGARSLIVARHHEYSEDVKAALGEQAGDGMLRCGDDSGDWLTSAGAMLGIARTLLLERAPRVLQAAVPEAWVANEKAKEALRRQVMGEKTPTFVSTNDLLTSALMTLTGCQVGLMAVNFRGRLPPLSSDWAGNYGSVVAYMGEQDFGSSSHIRRSLQRPGGGVRRVHGERPLPGFAASLAARVTLVTSWATFHSDLILPKAALKHHLPLVDPVTVPMTHCAFIFRPRAGCLAVLVLSHSFTQSQLEQALSACRRQENEISKFRSCSSTQQFTEYYVGAALSVAAAASVAWWLLHRHPHKPLLEEPVEGDQELLEGESTLLLRMAPAITTVTFYEGDAGAAAAHLRVRVAEVVGANPWLAGRLARGSNSRVRLSWQCVPSARSEACFGEAEAAAALLDPAVPYEELVRGLSLRFSVPPGSACVGAQPAPSLYRVTVVRSPAGSGSGSGSSTSGRFAVVVSLSHMVADGATFYALYGMLSSAGGGARALIVARHHAYSEDVKAAQGEQAGDGMLRCGDPCDDSVAWINSAGAMLGIARTLLLERAPHVLQAAVSEAWVANEKAKEALRRHVLGEKTPTFVSTNDLLTSALMTLTGCQVGLMAVNFRGRLPPLSADWAGNYESVVAYRGEQDFGSSSRIRQSLQRPGGGVRRVHGERPLPGFVASLAARVTLVTSWATFHSDLMLPKAVLKHHLPLADPAIVPMTHIAVIFRPRAGCLAVLVLSHSLTQSQLEQAFGQFAPTQLETDRVILSAAGALGALGAPPPRARNASVALCLRPVVPRRDAVLPPHDPKLPKPPNLDKRAARCYRTSEKEGIGVGLGWSSSTRAKGAQSEPLTKALGAWVLESVQSARRSLGNGGKLGASEAASRLAAVVEAVPSLWPELQEDLLRALWIAADPSLRARLAEGAAGSLLGAGSQQQAPEGLSGLFRLLGEAQADEGRYCAAFRTLRRAAAAARQVRDIRSEDAALASLAGLKTRALASWHFHMLNDADRNRAFAAAIGEAIQDLHKVPEVAAAGGIACLDIGTGTGLLALICAELGQRCGVTIRRIHACDMNDALCAVAREVVALHQGTGGSDSSLLAAQSTPSSTAGTAGGGQSSDRAEITLHHSRSDQLQLPEQMDLVFCEAVDAGLLGEGFLPTALDACERLLRSGGVLIPRRAVVFGMLVSCPMLSERFCPAAQEFTLEGVAWKPREPLVCEFLELLPHEPLTTPTELLRLDFGNPAQLRQQLAACKLPTVELPPVLKPGTAHALVVWWELQLDEAGKHRVSSAPGRKGNHWPQVLWALSADEGSSSSNGSNGPRCGRRVSAEDKLLVQPKLFEERLEYHLCQKGCNEVTSAATSSSSAAISAEDMQWINDANLWAGLAEQVEAALSSSLAADSRLRTFADMRLCLIDASKLPLPAAAVVALRRLQTLGQAGSAEEAQEFPVDGGSSTGAAKLLGVTCNVWGGEAEQMAAKAFLSANLPVELANSVQLLGSHLPAELLLPALARLRQAETQQPIPRVLLLCADAVGRDGELRPDLLQQVSSAHRCCEVGCQLLVVPQRLHLRLRPVESPELARRSRVLWGGKKSNSSAAGLDGLGLDVRSLNALAAATFQGVSEARLAPRQLCSSTEALVLPLSSTGFPQKLRQLESQRHQRLRLGPLLESGQLHGVLCEWSWSEQAAASQGAGEQKSSRELAGLLWPEPEAADQDESSGFQGGVTVSKGDFVVVEIRMTAAMGVVVHPLHVQRASDGQQEGEEEEEEGTEQSSADDQESIGESVDEGEEEEEEEQEEDDKEEEDEGEENEKSEVGSEGQEGEESEEDDEHKCHEEPQRKAVLSDSDQSGDAELHGSSVSKSRLKL</sequence>
<dbReference type="GO" id="GO:0016274">
    <property type="term" value="F:protein-arginine N-methyltransferase activity"/>
    <property type="evidence" value="ECO:0007669"/>
    <property type="project" value="InterPro"/>
</dbReference>
<dbReference type="InterPro" id="IPR023213">
    <property type="entry name" value="CAT-like_dom_sf"/>
</dbReference>
<gene>
    <name evidence="3" type="ORF">PGLA2088_LOCUS33618</name>
</gene>
<organism evidence="3 4">
    <name type="scientific">Polarella glacialis</name>
    <name type="common">Dinoflagellate</name>
    <dbReference type="NCBI Taxonomy" id="89957"/>
    <lineage>
        <taxon>Eukaryota</taxon>
        <taxon>Sar</taxon>
        <taxon>Alveolata</taxon>
        <taxon>Dinophyceae</taxon>
        <taxon>Suessiales</taxon>
        <taxon>Suessiaceae</taxon>
        <taxon>Polarella</taxon>
    </lineage>
</organism>
<keyword evidence="1" id="KW-0949">S-adenosyl-L-methionine</keyword>
<dbReference type="PANTHER" id="PTHR11006">
    <property type="entry name" value="PROTEIN ARGININE N-METHYLTRANSFERASE"/>
    <property type="match status" value="1"/>
</dbReference>
<comment type="caution">
    <text evidence="3">The sequence shown here is derived from an EMBL/GenBank/DDBJ whole genome shotgun (WGS) entry which is preliminary data.</text>
</comment>
<dbReference type="Gene3D" id="2.70.160.11">
    <property type="entry name" value="Hnrnp arginine n-methyltransferase1"/>
    <property type="match status" value="1"/>
</dbReference>
<proteinExistence type="predicted"/>
<evidence type="ECO:0000313" key="4">
    <source>
        <dbReference type="Proteomes" id="UP000626109"/>
    </source>
</evidence>
<feature type="compositionally biased region" description="Acidic residues" evidence="2">
    <location>
        <begin position="2010"/>
        <end position="2019"/>
    </location>
</feature>
<name>A0A813KHY3_POLGL</name>
<feature type="compositionally biased region" description="Polar residues" evidence="2">
    <location>
        <begin position="2047"/>
        <end position="2056"/>
    </location>
</feature>
<feature type="compositionally biased region" description="Low complexity" evidence="2">
    <location>
        <begin position="1294"/>
        <end position="1304"/>
    </location>
</feature>
<feature type="region of interest" description="Disordered" evidence="2">
    <location>
        <begin position="1291"/>
        <end position="1313"/>
    </location>
</feature>
<dbReference type="GO" id="GO:0005634">
    <property type="term" value="C:nucleus"/>
    <property type="evidence" value="ECO:0007669"/>
    <property type="project" value="TreeGrafter"/>
</dbReference>
<feature type="compositionally biased region" description="Acidic residues" evidence="2">
    <location>
        <begin position="1950"/>
        <end position="1999"/>
    </location>
</feature>
<evidence type="ECO:0000313" key="3">
    <source>
        <dbReference type="EMBL" id="CAE8705280.1"/>
    </source>
</evidence>
<dbReference type="SUPFAM" id="SSF53335">
    <property type="entry name" value="S-adenosyl-L-methionine-dependent methyltransferases"/>
    <property type="match status" value="1"/>
</dbReference>
<dbReference type="EMBL" id="CAJNNW010030936">
    <property type="protein sequence ID" value="CAE8705280.1"/>
    <property type="molecule type" value="Genomic_DNA"/>
</dbReference>
<dbReference type="InterPro" id="IPR025799">
    <property type="entry name" value="Arg_MeTrfase"/>
</dbReference>